<evidence type="ECO:0000259" key="6">
    <source>
        <dbReference type="Pfam" id="PF01979"/>
    </source>
</evidence>
<dbReference type="RefSeq" id="WP_193502935.1">
    <property type="nucleotide sequence ID" value="NZ_JADCKC010000003.1"/>
</dbReference>
<evidence type="ECO:0000256" key="4">
    <source>
        <dbReference type="ARBA" id="ARBA00023277"/>
    </source>
</evidence>
<keyword evidence="8" id="KW-1185">Reference proteome</keyword>
<keyword evidence="2" id="KW-0479">Metal-binding</keyword>
<dbReference type="GO" id="GO:0008448">
    <property type="term" value="F:N-acetylglucosamine-6-phosphate deacetylase activity"/>
    <property type="evidence" value="ECO:0007669"/>
    <property type="project" value="UniProtKB-EC"/>
</dbReference>
<dbReference type="EMBL" id="JADCKC010000003">
    <property type="protein sequence ID" value="MBE5038633.1"/>
    <property type="molecule type" value="Genomic_DNA"/>
</dbReference>
<dbReference type="Gene3D" id="3.20.20.140">
    <property type="entry name" value="Metal-dependent hydrolases"/>
    <property type="match status" value="1"/>
</dbReference>
<protein>
    <submittedName>
        <fullName evidence="7">N-acetylglucosamine-6-phosphate deacetylase</fullName>
        <ecNumber evidence="7">3.5.1.25</ecNumber>
    </submittedName>
</protein>
<evidence type="ECO:0000256" key="3">
    <source>
        <dbReference type="ARBA" id="ARBA00022801"/>
    </source>
</evidence>
<keyword evidence="3 5" id="KW-0378">Hydrolase</keyword>
<dbReference type="InterPro" id="IPR003764">
    <property type="entry name" value="GlcNAc_6-P_deAcase"/>
</dbReference>
<evidence type="ECO:0000256" key="1">
    <source>
        <dbReference type="ARBA" id="ARBA00010716"/>
    </source>
</evidence>
<gene>
    <name evidence="7" type="primary">nagA</name>
    <name evidence="7" type="ORF">INF35_12615</name>
</gene>
<evidence type="ECO:0000256" key="2">
    <source>
        <dbReference type="ARBA" id="ARBA00022723"/>
    </source>
</evidence>
<dbReference type="SUPFAM" id="SSF51556">
    <property type="entry name" value="Metallo-dependent hydrolases"/>
    <property type="match status" value="1"/>
</dbReference>
<proteinExistence type="inferred from homology"/>
<dbReference type="EC" id="3.5.1.25" evidence="7"/>
<name>A0ABR9R646_9FIRM</name>
<accession>A0ABR9R646</accession>
<dbReference type="Pfam" id="PF01979">
    <property type="entry name" value="Amidohydro_1"/>
    <property type="match status" value="1"/>
</dbReference>
<comment type="similarity">
    <text evidence="1 5">Belongs to the metallo-dependent hydrolases superfamily. NagA family.</text>
</comment>
<dbReference type="InterPro" id="IPR011059">
    <property type="entry name" value="Metal-dep_hydrolase_composite"/>
</dbReference>
<organism evidence="7 8">
    <name type="scientific">Gemmiger gallinarum</name>
    <dbReference type="NCBI Taxonomy" id="2779354"/>
    <lineage>
        <taxon>Bacteria</taxon>
        <taxon>Bacillati</taxon>
        <taxon>Bacillota</taxon>
        <taxon>Clostridia</taxon>
        <taxon>Eubacteriales</taxon>
        <taxon>Gemmiger</taxon>
    </lineage>
</organism>
<keyword evidence="4 5" id="KW-0119">Carbohydrate metabolism</keyword>
<reference evidence="7 8" key="1">
    <citation type="submission" date="2020-10" db="EMBL/GenBank/DDBJ databases">
        <title>ChiBAC.</title>
        <authorList>
            <person name="Zenner C."/>
            <person name="Hitch T.C.A."/>
            <person name="Clavel T."/>
        </authorList>
    </citation>
    <scope>NUCLEOTIDE SEQUENCE [LARGE SCALE GENOMIC DNA]</scope>
    <source>
        <strain evidence="7 8">DSM 109015</strain>
    </source>
</reference>
<dbReference type="Gene3D" id="2.30.40.10">
    <property type="entry name" value="Urease, subunit C, domain 1"/>
    <property type="match status" value="1"/>
</dbReference>
<dbReference type="PANTHER" id="PTHR11113:SF14">
    <property type="entry name" value="N-ACETYLGLUCOSAMINE-6-PHOSPHATE DEACETYLASE"/>
    <property type="match status" value="1"/>
</dbReference>
<comment type="caution">
    <text evidence="7">The sequence shown here is derived from an EMBL/GenBank/DDBJ whole genome shotgun (WGS) entry which is preliminary data.</text>
</comment>
<dbReference type="NCBIfam" id="TIGR00221">
    <property type="entry name" value="nagA"/>
    <property type="match status" value="1"/>
</dbReference>
<dbReference type="PIRSF" id="PIRSF038994">
    <property type="entry name" value="NagA"/>
    <property type="match status" value="1"/>
</dbReference>
<dbReference type="PANTHER" id="PTHR11113">
    <property type="entry name" value="N-ACETYLGLUCOSAMINE-6-PHOSPHATE DEACETYLASE"/>
    <property type="match status" value="1"/>
</dbReference>
<sequence length="380" mass="40465">MNLLLKNAQVYHDHRFEPADLLIRDGKIEAVDPDLSADVPVLDARGKKCLPGFLDVHTHGGCNVDVNAATPEDIRTLAAFFASHGTTGFLTSVLTDTEEQTSLAISRITRAMGEPTGGAQVLGIHLEGPFLSPDYKGAMPESLLRKGDAAWVRRCQQEAGGAIRYMTVAPEVEGVQDLIREFSGEFTIAIGHSGADYATAKQAVANGARACTHTFNGMRLFHQHQPAIMGAVLASPDVYCEAICDGRHLHPGTVEMLLRCKGLDRVVAITDSIQAAGLPDGNYKLGVNDVVVVNGDAQLANGGGRAGSTLTMDVALRNLKQFTSYTLEQVIPLLTENPADLIGLPDKGRLDPGKDGDFVLLDDDLQVAATVVGGEVVYQA</sequence>
<evidence type="ECO:0000313" key="8">
    <source>
        <dbReference type="Proteomes" id="UP000768567"/>
    </source>
</evidence>
<dbReference type="CDD" id="cd00854">
    <property type="entry name" value="NagA"/>
    <property type="match status" value="1"/>
</dbReference>
<dbReference type="InterPro" id="IPR032466">
    <property type="entry name" value="Metal_Hydrolase"/>
</dbReference>
<feature type="domain" description="Amidohydrolase-related" evidence="6">
    <location>
        <begin position="50"/>
        <end position="377"/>
    </location>
</feature>
<evidence type="ECO:0000313" key="7">
    <source>
        <dbReference type="EMBL" id="MBE5038633.1"/>
    </source>
</evidence>
<evidence type="ECO:0000256" key="5">
    <source>
        <dbReference type="PIRNR" id="PIRNR038994"/>
    </source>
</evidence>
<dbReference type="SUPFAM" id="SSF51338">
    <property type="entry name" value="Composite domain of metallo-dependent hydrolases"/>
    <property type="match status" value="1"/>
</dbReference>
<dbReference type="InterPro" id="IPR006680">
    <property type="entry name" value="Amidohydro-rel"/>
</dbReference>
<dbReference type="Proteomes" id="UP000768567">
    <property type="component" value="Unassembled WGS sequence"/>
</dbReference>